<organism evidence="2 3">
    <name type="scientific">Candidatus Kaiserbacteria bacterium RIFCSPHIGHO2_01_FULL_56_24</name>
    <dbReference type="NCBI Taxonomy" id="1798487"/>
    <lineage>
        <taxon>Bacteria</taxon>
        <taxon>Candidatus Kaiseribacteriota</taxon>
    </lineage>
</organism>
<evidence type="ECO:0000259" key="1">
    <source>
        <dbReference type="PROSITE" id="PS50011"/>
    </source>
</evidence>
<dbReference type="EMBL" id="MFLA01000016">
    <property type="protein sequence ID" value="OGG59881.1"/>
    <property type="molecule type" value="Genomic_DNA"/>
</dbReference>
<dbReference type="InterPro" id="IPR000719">
    <property type="entry name" value="Prot_kinase_dom"/>
</dbReference>
<gene>
    <name evidence="2" type="ORF">A2765_04855</name>
</gene>
<comment type="caution">
    <text evidence="2">The sequence shown here is derived from an EMBL/GenBank/DDBJ whole genome shotgun (WGS) entry which is preliminary data.</text>
</comment>
<protein>
    <recommendedName>
        <fullName evidence="1">Protein kinase domain-containing protein</fullName>
    </recommendedName>
</protein>
<dbReference type="Gene3D" id="1.10.510.10">
    <property type="entry name" value="Transferase(Phosphotransferase) domain 1"/>
    <property type="match status" value="1"/>
</dbReference>
<sequence>MPFEKIQSGDETIVPRSKELVDAETIEELIEKLPSEHEDKWRRVIAGRRIEDQITILQEGIKKRAESLKGRPYQSENLRIIQEVPHELLERMQDIEAYSEEIDRGSNGRIIRCLTQDPARPAVVYKVLLHPPIAPQNLLLAEAGYQADLHALSMKHPELRVRVPKPYFFVSRLGIDAMAQEEVTSCVSVKNIIDQDIPIPETLDIDRIFHFLAKFIERMHEAGFYHRDLREGNVMVSLDPSLPEEEPLAFIIDMGYCTQAWSEEGAYRNLDSPRDNVILHKVREMLKRRQQIQRDRV</sequence>
<dbReference type="Proteomes" id="UP000176377">
    <property type="component" value="Unassembled WGS sequence"/>
</dbReference>
<evidence type="ECO:0000313" key="3">
    <source>
        <dbReference type="Proteomes" id="UP000176377"/>
    </source>
</evidence>
<dbReference type="SUPFAM" id="SSF56112">
    <property type="entry name" value="Protein kinase-like (PK-like)"/>
    <property type="match status" value="1"/>
</dbReference>
<dbReference type="PROSITE" id="PS00109">
    <property type="entry name" value="PROTEIN_KINASE_TYR"/>
    <property type="match status" value="1"/>
</dbReference>
<dbReference type="GO" id="GO:0004672">
    <property type="term" value="F:protein kinase activity"/>
    <property type="evidence" value="ECO:0007669"/>
    <property type="project" value="InterPro"/>
</dbReference>
<dbReference type="InterPro" id="IPR011009">
    <property type="entry name" value="Kinase-like_dom_sf"/>
</dbReference>
<reference evidence="2 3" key="1">
    <citation type="journal article" date="2016" name="Nat. Commun.">
        <title>Thousands of microbial genomes shed light on interconnected biogeochemical processes in an aquifer system.</title>
        <authorList>
            <person name="Anantharaman K."/>
            <person name="Brown C.T."/>
            <person name="Hug L.A."/>
            <person name="Sharon I."/>
            <person name="Castelle C.J."/>
            <person name="Probst A.J."/>
            <person name="Thomas B.C."/>
            <person name="Singh A."/>
            <person name="Wilkins M.J."/>
            <person name="Karaoz U."/>
            <person name="Brodie E.L."/>
            <person name="Williams K.H."/>
            <person name="Hubbard S.S."/>
            <person name="Banfield J.F."/>
        </authorList>
    </citation>
    <scope>NUCLEOTIDE SEQUENCE [LARGE SCALE GENOMIC DNA]</scope>
</reference>
<proteinExistence type="predicted"/>
<dbReference type="AlphaFoldDB" id="A0A1F6DER3"/>
<dbReference type="PROSITE" id="PS50011">
    <property type="entry name" value="PROTEIN_KINASE_DOM"/>
    <property type="match status" value="1"/>
</dbReference>
<feature type="domain" description="Protein kinase" evidence="1">
    <location>
        <begin position="96"/>
        <end position="297"/>
    </location>
</feature>
<name>A0A1F6DER3_9BACT</name>
<evidence type="ECO:0000313" key="2">
    <source>
        <dbReference type="EMBL" id="OGG59881.1"/>
    </source>
</evidence>
<accession>A0A1F6DER3</accession>
<dbReference type="InterPro" id="IPR008266">
    <property type="entry name" value="Tyr_kinase_AS"/>
</dbReference>
<dbReference type="GO" id="GO:0005524">
    <property type="term" value="F:ATP binding"/>
    <property type="evidence" value="ECO:0007669"/>
    <property type="project" value="InterPro"/>
</dbReference>